<dbReference type="SUPFAM" id="SSF48403">
    <property type="entry name" value="Ankyrin repeat"/>
    <property type="match status" value="1"/>
</dbReference>
<dbReference type="Pfam" id="PF12796">
    <property type="entry name" value="Ank_2"/>
    <property type="match status" value="2"/>
</dbReference>
<accession>A0A8E2ENS3</accession>
<dbReference type="PANTHER" id="PTHR24198:SF165">
    <property type="entry name" value="ANKYRIN REPEAT-CONTAINING PROTEIN-RELATED"/>
    <property type="match status" value="1"/>
</dbReference>
<feature type="repeat" description="ANK" evidence="3">
    <location>
        <begin position="34"/>
        <end position="66"/>
    </location>
</feature>
<dbReference type="Pfam" id="PF13637">
    <property type="entry name" value="Ank_4"/>
    <property type="match status" value="1"/>
</dbReference>
<organism evidence="4 5">
    <name type="scientific">Glonium stellatum</name>
    <dbReference type="NCBI Taxonomy" id="574774"/>
    <lineage>
        <taxon>Eukaryota</taxon>
        <taxon>Fungi</taxon>
        <taxon>Dikarya</taxon>
        <taxon>Ascomycota</taxon>
        <taxon>Pezizomycotina</taxon>
        <taxon>Dothideomycetes</taxon>
        <taxon>Pleosporomycetidae</taxon>
        <taxon>Gloniales</taxon>
        <taxon>Gloniaceae</taxon>
        <taxon>Glonium</taxon>
    </lineage>
</organism>
<dbReference type="AlphaFoldDB" id="A0A8E2ENS3"/>
<evidence type="ECO:0000313" key="5">
    <source>
        <dbReference type="Proteomes" id="UP000250140"/>
    </source>
</evidence>
<dbReference type="InterPro" id="IPR036770">
    <property type="entry name" value="Ankyrin_rpt-contain_sf"/>
</dbReference>
<evidence type="ECO:0000256" key="1">
    <source>
        <dbReference type="ARBA" id="ARBA00022737"/>
    </source>
</evidence>
<sequence>MTPAFLISRRAEAFDAVGGGFLTRLSSPFDVLLTGVALMHLAASQGHLGMPTFLLQNGARANAMDDLGETPPHSAIAISKNYDVCRVLLEHGGDLWNCNADGQTPLHTFPNQASEQILLNYECLLDLSVCDNRGMSMLHYLVWSSKTSSEMFHRFYERSSSSLETVDAEGRSMLHLATQRGNVLVVACLLDAAKNVDGQRRDPPGRTVLYYGVENERAPETITVLVTYGINMRARDCHKRSVLHHAAKLGNLSALKVLLALGMTDELRVADHLGMSPLQIAVSHDSHAVRLFLAEARSFVARPYYKRVQV</sequence>
<dbReference type="InterPro" id="IPR002110">
    <property type="entry name" value="Ankyrin_rpt"/>
</dbReference>
<keyword evidence="2 3" id="KW-0040">ANK repeat</keyword>
<reference evidence="4 5" key="1">
    <citation type="journal article" date="2016" name="Nat. Commun.">
        <title>Ectomycorrhizal ecology is imprinted in the genome of the dominant symbiotic fungus Cenococcum geophilum.</title>
        <authorList>
            <consortium name="DOE Joint Genome Institute"/>
            <person name="Peter M."/>
            <person name="Kohler A."/>
            <person name="Ohm R.A."/>
            <person name="Kuo A."/>
            <person name="Krutzmann J."/>
            <person name="Morin E."/>
            <person name="Arend M."/>
            <person name="Barry K.W."/>
            <person name="Binder M."/>
            <person name="Choi C."/>
            <person name="Clum A."/>
            <person name="Copeland A."/>
            <person name="Grisel N."/>
            <person name="Haridas S."/>
            <person name="Kipfer T."/>
            <person name="LaButti K."/>
            <person name="Lindquist E."/>
            <person name="Lipzen A."/>
            <person name="Maire R."/>
            <person name="Meier B."/>
            <person name="Mihaltcheva S."/>
            <person name="Molinier V."/>
            <person name="Murat C."/>
            <person name="Poggeler S."/>
            <person name="Quandt C.A."/>
            <person name="Sperisen C."/>
            <person name="Tritt A."/>
            <person name="Tisserant E."/>
            <person name="Crous P.W."/>
            <person name="Henrissat B."/>
            <person name="Nehls U."/>
            <person name="Egli S."/>
            <person name="Spatafora J.W."/>
            <person name="Grigoriev I.V."/>
            <person name="Martin F.M."/>
        </authorList>
    </citation>
    <scope>NUCLEOTIDE SEQUENCE [LARGE SCALE GENOMIC DNA]</scope>
    <source>
        <strain evidence="4 5">CBS 207.34</strain>
    </source>
</reference>
<evidence type="ECO:0000313" key="4">
    <source>
        <dbReference type="EMBL" id="OCL01886.1"/>
    </source>
</evidence>
<dbReference type="PANTHER" id="PTHR24198">
    <property type="entry name" value="ANKYRIN REPEAT AND PROTEIN KINASE DOMAIN-CONTAINING PROTEIN"/>
    <property type="match status" value="1"/>
</dbReference>
<evidence type="ECO:0000256" key="3">
    <source>
        <dbReference type="PROSITE-ProRule" id="PRU00023"/>
    </source>
</evidence>
<gene>
    <name evidence="4" type="ORF">AOQ84DRAFT_383249</name>
</gene>
<dbReference type="Gene3D" id="1.25.40.20">
    <property type="entry name" value="Ankyrin repeat-containing domain"/>
    <property type="match status" value="2"/>
</dbReference>
<feature type="repeat" description="ANK" evidence="3">
    <location>
        <begin position="169"/>
        <end position="201"/>
    </location>
</feature>
<dbReference type="EMBL" id="KV751039">
    <property type="protein sequence ID" value="OCL01886.1"/>
    <property type="molecule type" value="Genomic_DNA"/>
</dbReference>
<dbReference type="PROSITE" id="PS50297">
    <property type="entry name" value="ANK_REP_REGION"/>
    <property type="match status" value="2"/>
</dbReference>
<proteinExistence type="predicted"/>
<name>A0A8E2ENS3_9PEZI</name>
<keyword evidence="5" id="KW-1185">Reference proteome</keyword>
<dbReference type="OrthoDB" id="539213at2759"/>
<dbReference type="Proteomes" id="UP000250140">
    <property type="component" value="Unassembled WGS sequence"/>
</dbReference>
<keyword evidence="1" id="KW-0677">Repeat</keyword>
<dbReference type="SMART" id="SM00248">
    <property type="entry name" value="ANK"/>
    <property type="match status" value="6"/>
</dbReference>
<evidence type="ECO:0000256" key="2">
    <source>
        <dbReference type="ARBA" id="ARBA00023043"/>
    </source>
</evidence>
<protein>
    <submittedName>
        <fullName evidence="4">Ankyrin</fullName>
    </submittedName>
</protein>
<dbReference type="PROSITE" id="PS50088">
    <property type="entry name" value="ANK_REPEAT"/>
    <property type="match status" value="2"/>
</dbReference>